<dbReference type="OMA" id="HCENAGL"/>
<dbReference type="InterPro" id="IPR048365">
    <property type="entry name" value="TNP-like_RNaseH_N"/>
</dbReference>
<feature type="transmembrane region" description="Helical" evidence="1">
    <location>
        <begin position="308"/>
        <end position="338"/>
    </location>
</feature>
<dbReference type="PhylomeDB" id="D6WBH6"/>
<feature type="domain" description="Transposable element P transposase-like GTP-binding insertion" evidence="3">
    <location>
        <begin position="136"/>
        <end position="180"/>
    </location>
</feature>
<keyword evidence="1" id="KW-0472">Membrane</keyword>
<keyword evidence="1" id="KW-1133">Transmembrane helix</keyword>
<dbReference type="EMBL" id="KQ971308">
    <property type="protein sequence ID" value="EEZ99159.1"/>
    <property type="molecule type" value="Genomic_DNA"/>
</dbReference>
<reference evidence="4 5" key="2">
    <citation type="journal article" date="2010" name="Nucleic Acids Res.">
        <title>BeetleBase in 2010: revisions to provide comprehensive genomic information for Tribolium castaneum.</title>
        <authorList>
            <person name="Kim H.S."/>
            <person name="Murphy T."/>
            <person name="Xia J."/>
            <person name="Caragea D."/>
            <person name="Park Y."/>
            <person name="Beeman R.W."/>
            <person name="Lorenzen M.D."/>
            <person name="Butcher S."/>
            <person name="Manak J.R."/>
            <person name="Brown S.J."/>
        </authorList>
    </citation>
    <scope>GENOME REANNOTATION</scope>
    <source>
        <strain evidence="4 5">Georgia GA2</strain>
    </source>
</reference>
<feature type="domain" description="Transposable element P transposase-like RNase H" evidence="2">
    <location>
        <begin position="3"/>
        <end position="92"/>
    </location>
</feature>
<organism evidence="4 5">
    <name type="scientific">Tribolium castaneum</name>
    <name type="common">Red flour beetle</name>
    <dbReference type="NCBI Taxonomy" id="7070"/>
    <lineage>
        <taxon>Eukaryota</taxon>
        <taxon>Metazoa</taxon>
        <taxon>Ecdysozoa</taxon>
        <taxon>Arthropoda</taxon>
        <taxon>Hexapoda</taxon>
        <taxon>Insecta</taxon>
        <taxon>Pterygota</taxon>
        <taxon>Neoptera</taxon>
        <taxon>Endopterygota</taxon>
        <taxon>Coleoptera</taxon>
        <taxon>Polyphaga</taxon>
        <taxon>Cucujiformia</taxon>
        <taxon>Tenebrionidae</taxon>
        <taxon>Tenebrionidae incertae sedis</taxon>
        <taxon>Tribolium</taxon>
    </lineage>
</organism>
<dbReference type="HOGENOM" id="CLU_797718_0_0_1"/>
<evidence type="ECO:0000259" key="3">
    <source>
        <dbReference type="Pfam" id="PF21788"/>
    </source>
</evidence>
<reference evidence="4 5" key="1">
    <citation type="journal article" date="2008" name="Nature">
        <title>The genome of the model beetle and pest Tribolium castaneum.</title>
        <authorList>
            <consortium name="Tribolium Genome Sequencing Consortium"/>
            <person name="Richards S."/>
            <person name="Gibbs R.A."/>
            <person name="Weinstock G.M."/>
            <person name="Brown S.J."/>
            <person name="Denell R."/>
            <person name="Beeman R.W."/>
            <person name="Gibbs R."/>
            <person name="Beeman R.W."/>
            <person name="Brown S.J."/>
            <person name="Bucher G."/>
            <person name="Friedrich M."/>
            <person name="Grimmelikhuijzen C.J."/>
            <person name="Klingler M."/>
            <person name="Lorenzen M."/>
            <person name="Richards S."/>
            <person name="Roth S."/>
            <person name="Schroder R."/>
            <person name="Tautz D."/>
            <person name="Zdobnov E.M."/>
            <person name="Muzny D."/>
            <person name="Gibbs R.A."/>
            <person name="Weinstock G.M."/>
            <person name="Attaway T."/>
            <person name="Bell S."/>
            <person name="Buhay C.J."/>
            <person name="Chandrabose M.N."/>
            <person name="Chavez D."/>
            <person name="Clerk-Blankenburg K.P."/>
            <person name="Cree A."/>
            <person name="Dao M."/>
            <person name="Davis C."/>
            <person name="Chacko J."/>
            <person name="Dinh H."/>
            <person name="Dugan-Rocha S."/>
            <person name="Fowler G."/>
            <person name="Garner T.T."/>
            <person name="Garnes J."/>
            <person name="Gnirke A."/>
            <person name="Hawes A."/>
            <person name="Hernandez J."/>
            <person name="Hines S."/>
            <person name="Holder M."/>
            <person name="Hume J."/>
            <person name="Jhangiani S.N."/>
            <person name="Joshi V."/>
            <person name="Khan Z.M."/>
            <person name="Jackson L."/>
            <person name="Kovar C."/>
            <person name="Kowis A."/>
            <person name="Lee S."/>
            <person name="Lewis L.R."/>
            <person name="Margolis J."/>
            <person name="Morgan M."/>
            <person name="Nazareth L.V."/>
            <person name="Nguyen N."/>
            <person name="Okwuonu G."/>
            <person name="Parker D."/>
            <person name="Richards S."/>
            <person name="Ruiz S.J."/>
            <person name="Santibanez J."/>
            <person name="Savard J."/>
            <person name="Scherer S.E."/>
            <person name="Schneider B."/>
            <person name="Sodergren E."/>
            <person name="Tautz D."/>
            <person name="Vattahil S."/>
            <person name="Villasana D."/>
            <person name="White C.S."/>
            <person name="Wright R."/>
            <person name="Park Y."/>
            <person name="Beeman R.W."/>
            <person name="Lord J."/>
            <person name="Oppert B."/>
            <person name="Lorenzen M."/>
            <person name="Brown S."/>
            <person name="Wang L."/>
            <person name="Savard J."/>
            <person name="Tautz D."/>
            <person name="Richards S."/>
            <person name="Weinstock G."/>
            <person name="Gibbs R.A."/>
            <person name="Liu Y."/>
            <person name="Worley K."/>
            <person name="Weinstock G."/>
            <person name="Elsik C.G."/>
            <person name="Reese J.T."/>
            <person name="Elhaik E."/>
            <person name="Landan G."/>
            <person name="Graur D."/>
            <person name="Arensburger P."/>
            <person name="Atkinson P."/>
            <person name="Beeman R.W."/>
            <person name="Beidler J."/>
            <person name="Brown S.J."/>
            <person name="Demuth J.P."/>
            <person name="Drury D.W."/>
            <person name="Du Y.Z."/>
            <person name="Fujiwara H."/>
            <person name="Lorenzen M."/>
            <person name="Maselli V."/>
            <person name="Osanai M."/>
            <person name="Park Y."/>
            <person name="Robertson H.M."/>
            <person name="Tu Z."/>
            <person name="Wang J.J."/>
            <person name="Wang S."/>
            <person name="Richards S."/>
            <person name="Song H."/>
            <person name="Zhang L."/>
            <person name="Sodergren E."/>
            <person name="Werner D."/>
            <person name="Stanke M."/>
            <person name="Morgenstern B."/>
            <person name="Solovyev V."/>
            <person name="Kosarev P."/>
            <person name="Brown G."/>
            <person name="Chen H.C."/>
            <person name="Ermolaeva O."/>
            <person name="Hlavina W."/>
            <person name="Kapustin Y."/>
            <person name="Kiryutin B."/>
            <person name="Kitts P."/>
            <person name="Maglott D."/>
            <person name="Pruitt K."/>
            <person name="Sapojnikov V."/>
            <person name="Souvorov A."/>
            <person name="Mackey A.J."/>
            <person name="Waterhouse R.M."/>
            <person name="Wyder S."/>
            <person name="Zdobnov E.M."/>
            <person name="Zdobnov E.M."/>
            <person name="Wyder S."/>
            <person name="Kriventseva E.V."/>
            <person name="Kadowaki T."/>
            <person name="Bork P."/>
            <person name="Aranda M."/>
            <person name="Bao R."/>
            <person name="Beermann A."/>
            <person name="Berns N."/>
            <person name="Bolognesi R."/>
            <person name="Bonneton F."/>
            <person name="Bopp D."/>
            <person name="Brown S.J."/>
            <person name="Bucher G."/>
            <person name="Butts T."/>
            <person name="Chaumot A."/>
            <person name="Denell R.E."/>
            <person name="Ferrier D.E."/>
            <person name="Friedrich M."/>
            <person name="Gordon C.M."/>
            <person name="Jindra M."/>
            <person name="Klingler M."/>
            <person name="Lan Q."/>
            <person name="Lattorff H.M."/>
            <person name="Laudet V."/>
            <person name="von Levetsow C."/>
            <person name="Liu Z."/>
            <person name="Lutz R."/>
            <person name="Lynch J.A."/>
            <person name="da Fonseca R.N."/>
            <person name="Posnien N."/>
            <person name="Reuter R."/>
            <person name="Roth S."/>
            <person name="Savard J."/>
            <person name="Schinko J.B."/>
            <person name="Schmitt C."/>
            <person name="Schoppmeier M."/>
            <person name="Schroder R."/>
            <person name="Shippy T.D."/>
            <person name="Simonnet F."/>
            <person name="Marques-Souza H."/>
            <person name="Tautz D."/>
            <person name="Tomoyasu Y."/>
            <person name="Trauner J."/>
            <person name="Van der Zee M."/>
            <person name="Vervoort M."/>
            <person name="Wittkopp N."/>
            <person name="Wimmer E.A."/>
            <person name="Yang X."/>
            <person name="Jones A.K."/>
            <person name="Sattelle D.B."/>
            <person name="Ebert P.R."/>
            <person name="Nelson D."/>
            <person name="Scott J.G."/>
            <person name="Beeman R.W."/>
            <person name="Muthukrishnan S."/>
            <person name="Kramer K.J."/>
            <person name="Arakane Y."/>
            <person name="Beeman R.W."/>
            <person name="Zhu Q."/>
            <person name="Hogenkamp D."/>
            <person name="Dixit R."/>
            <person name="Oppert B."/>
            <person name="Jiang H."/>
            <person name="Zou Z."/>
            <person name="Marshall J."/>
            <person name="Elpidina E."/>
            <person name="Vinokurov K."/>
            <person name="Oppert C."/>
            <person name="Zou Z."/>
            <person name="Evans J."/>
            <person name="Lu Z."/>
            <person name="Zhao P."/>
            <person name="Sumathipala N."/>
            <person name="Altincicek B."/>
            <person name="Vilcinskas A."/>
            <person name="Williams M."/>
            <person name="Hultmark D."/>
            <person name="Hetru C."/>
            <person name="Jiang H."/>
            <person name="Grimmelikhuijzen C.J."/>
            <person name="Hauser F."/>
            <person name="Cazzamali G."/>
            <person name="Williamson M."/>
            <person name="Park Y."/>
            <person name="Li B."/>
            <person name="Tanaka Y."/>
            <person name="Predel R."/>
            <person name="Neupert S."/>
            <person name="Schachtner J."/>
            <person name="Verleyen P."/>
            <person name="Raible F."/>
            <person name="Bork P."/>
            <person name="Friedrich M."/>
            <person name="Walden K.K."/>
            <person name="Robertson H.M."/>
            <person name="Angeli S."/>
            <person name="Foret S."/>
            <person name="Bucher G."/>
            <person name="Schuetz S."/>
            <person name="Maleszka R."/>
            <person name="Wimmer E.A."/>
            <person name="Beeman R.W."/>
            <person name="Lorenzen M."/>
            <person name="Tomoyasu Y."/>
            <person name="Miller S.C."/>
            <person name="Grossmann D."/>
            <person name="Bucher G."/>
        </authorList>
    </citation>
    <scope>NUCLEOTIDE SEQUENCE [LARGE SCALE GENOMIC DNA]</scope>
    <source>
        <strain evidence="4 5">Georgia GA2</strain>
    </source>
</reference>
<accession>D6WBH6</accession>
<evidence type="ECO:0000313" key="4">
    <source>
        <dbReference type="EMBL" id="EEZ99159.1"/>
    </source>
</evidence>
<evidence type="ECO:0008006" key="6">
    <source>
        <dbReference type="Google" id="ProtNLM"/>
    </source>
</evidence>
<evidence type="ECO:0000256" key="1">
    <source>
        <dbReference type="SAM" id="Phobius"/>
    </source>
</evidence>
<evidence type="ECO:0000259" key="2">
    <source>
        <dbReference type="Pfam" id="PF21787"/>
    </source>
</evidence>
<sequence>MELLGFVNLGEYTPEKDRDSLGDHALVLMFQPFAGKSIQALGCFLSKGNVTGAVQAKLVLECILHCENAGLYIDAVTSDGAAWNRSMWKEFGIEDPLRPWCVHPVDKGRLLRFASDWPHLIKCLRNLLISKKEFILFSNSVALALRSYANEVPGLFDSEPTSKFCERVNKIIDIMNSSLPSKALKYDSEDYKHFFGMMRAAGGCNNHAESLQIGQIFRLMSLYSLVKPPRGSNISGGEMLKTLISVNDNENAVLGIDKKTKFNLTFNHLSDDNESMPHVETFNDNNEAFAYVCGYLAKQYKKIECDEFSIVIIVRFGIAVWLHMLVAALSASAMCPILGPCPRHGIRF</sequence>
<dbReference type="AlphaFoldDB" id="D6WBH6"/>
<gene>
    <name evidence="4" type="primary">AUGUSTUS-3.0.2_16158</name>
    <name evidence="4" type="ORF">TcasGA2_TC016158</name>
</gene>
<keyword evidence="1" id="KW-0812">Transmembrane</keyword>
<name>D6WBH6_TRICA</name>
<dbReference type="Pfam" id="PF21787">
    <property type="entry name" value="TNP-like_RNaseH_N"/>
    <property type="match status" value="1"/>
</dbReference>
<proteinExistence type="predicted"/>
<dbReference type="Proteomes" id="UP000007266">
    <property type="component" value="Linkage group 2"/>
</dbReference>
<dbReference type="Pfam" id="PF21788">
    <property type="entry name" value="TNP-like_GBD"/>
    <property type="match status" value="1"/>
</dbReference>
<evidence type="ECO:0000313" key="5">
    <source>
        <dbReference type="Proteomes" id="UP000007266"/>
    </source>
</evidence>
<protein>
    <recommendedName>
        <fullName evidence="6">Transposable element P transposase-like Protein</fullName>
    </recommendedName>
</protein>
<keyword evidence="5" id="KW-1185">Reference proteome</keyword>
<dbReference type="InterPro" id="IPR048366">
    <property type="entry name" value="TNP-like_GBD"/>
</dbReference>